<comment type="caution">
    <text evidence="13">The sequence shown here is derived from an EMBL/GenBank/DDBJ whole genome shotgun (WGS) entry which is preliminary data.</text>
</comment>
<evidence type="ECO:0000256" key="2">
    <source>
        <dbReference type="ARBA" id="ARBA00007533"/>
    </source>
</evidence>
<keyword evidence="7 9" id="KW-0665">Pyrimidine biosynthesis</keyword>
<dbReference type="InterPro" id="IPR027417">
    <property type="entry name" value="P-loop_NTPase"/>
</dbReference>
<sequence>MTKFILVAGGVISGIGKGVIASSTGLLLKTTGLSVTAIKIDPYMNIDAGTMAPTEHGEVYVLNDGGEADLDLGNYERYLDVTLGKDNNITTGKVYSHVIERERKGDYLGKTVQVIPHLTNAIQDHILRVSSLPIPSPTSPSPSSGSSGSAAAAAPPDVCIIELGGTVGDIESAPFIEAMRQFQFRVGVENFALVYVSLIPVVGGEQKTKPTQAGVRDLRGLGLLPDIIACRCEHELLPATMEKVSMFCHVQPSQVLGVHNVNSTYHVPLLMRDQGLVDFLTKRLKLDEIKVGEKQRAKGEDLLKRWKEMTLDAERRYETVSIVLVGKYVTLQDSYMSVVKSLEHASMRCGKKLNLQWVDSSNLEPEAETADPVKYHDAWRAVCSAKGIIVPGGFGHRGTEGMIAAVKWAREKKVPFLGICLGFQIAVIEWARNVCGLEDAHSAELAPETPHPVIVFMPEISKTHLGGTMRLGLRPTLFESGTEKSKLRQLYGGEETIWERHRHRYEVGPEYVERLEQPGGMRFIGKDERGERMQVLEMDDHPYFVGLQAHPEFCTRPLNPSPPFLGLIAAACGKSELDAQISRNAKEYRDPHPDESKVIPAREPASQLGQGKPQEVRDIKVVDGQ</sequence>
<dbReference type="EMBL" id="JABELV010000064">
    <property type="protein sequence ID" value="KAG7539591.1"/>
    <property type="molecule type" value="Genomic_DNA"/>
</dbReference>
<evidence type="ECO:0000256" key="5">
    <source>
        <dbReference type="ARBA" id="ARBA00022840"/>
    </source>
</evidence>
<evidence type="ECO:0000256" key="8">
    <source>
        <dbReference type="ARBA" id="ARBA00047781"/>
    </source>
</evidence>
<dbReference type="GO" id="GO:0042802">
    <property type="term" value="F:identical protein binding"/>
    <property type="evidence" value="ECO:0007669"/>
    <property type="project" value="TreeGrafter"/>
</dbReference>
<dbReference type="EC" id="6.3.4.2" evidence="9"/>
<comment type="function">
    <text evidence="9">Catalyzes the ATP-dependent amination of UTP to CTP with either L-glutamine or ammonia as the source of nitrogen.</text>
</comment>
<keyword evidence="5 9" id="KW-0067">ATP-binding</keyword>
<evidence type="ECO:0000259" key="12">
    <source>
        <dbReference type="Pfam" id="PF06418"/>
    </source>
</evidence>
<keyword evidence="4 9" id="KW-0547">Nucleotide-binding</keyword>
<dbReference type="NCBIfam" id="NF003792">
    <property type="entry name" value="PRK05380.1"/>
    <property type="match status" value="1"/>
</dbReference>
<evidence type="ECO:0000256" key="1">
    <source>
        <dbReference type="ARBA" id="ARBA00005171"/>
    </source>
</evidence>
<evidence type="ECO:0000256" key="3">
    <source>
        <dbReference type="ARBA" id="ARBA00022598"/>
    </source>
</evidence>
<dbReference type="InterPro" id="IPR033828">
    <property type="entry name" value="GATase1_CTP_Synthase"/>
</dbReference>
<keyword evidence="6 9" id="KW-0315">Glutamine amidotransferase</keyword>
<dbReference type="GO" id="GO:0005737">
    <property type="term" value="C:cytoplasm"/>
    <property type="evidence" value="ECO:0007669"/>
    <property type="project" value="TreeGrafter"/>
</dbReference>
<dbReference type="NCBIfam" id="TIGR00337">
    <property type="entry name" value="PyrG"/>
    <property type="match status" value="1"/>
</dbReference>
<dbReference type="Proteomes" id="UP000812966">
    <property type="component" value="Unassembled WGS sequence"/>
</dbReference>
<gene>
    <name evidence="13" type="ORF">FFLO_03467</name>
</gene>
<dbReference type="CDD" id="cd03113">
    <property type="entry name" value="CTPS_N"/>
    <property type="match status" value="1"/>
</dbReference>
<dbReference type="GO" id="GO:0005524">
    <property type="term" value="F:ATP binding"/>
    <property type="evidence" value="ECO:0007669"/>
    <property type="project" value="UniProtKB-KW"/>
</dbReference>
<evidence type="ECO:0000256" key="9">
    <source>
        <dbReference type="RuleBase" id="RU810713"/>
    </source>
</evidence>
<evidence type="ECO:0000313" key="13">
    <source>
        <dbReference type="EMBL" id="KAG7539591.1"/>
    </source>
</evidence>
<feature type="region of interest" description="Disordered" evidence="10">
    <location>
        <begin position="583"/>
        <end position="625"/>
    </location>
</feature>
<evidence type="ECO:0000256" key="10">
    <source>
        <dbReference type="SAM" id="MobiDB-lite"/>
    </source>
</evidence>
<dbReference type="GO" id="GO:0044210">
    <property type="term" value="P:'de novo' CTP biosynthetic process"/>
    <property type="evidence" value="ECO:0007669"/>
    <property type="project" value="UniProtKB-UniRule"/>
</dbReference>
<reference evidence="13" key="1">
    <citation type="submission" date="2020-04" db="EMBL/GenBank/DDBJ databases">
        <title>Analysis of mating type loci in Filobasidium floriforme.</title>
        <authorList>
            <person name="Nowrousian M."/>
        </authorList>
    </citation>
    <scope>NUCLEOTIDE SEQUENCE</scope>
    <source>
        <strain evidence="13">CBS 6242</strain>
    </source>
</reference>
<comment type="similarity">
    <text evidence="2 9">Belongs to the CTP synthase family.</text>
</comment>
<feature type="compositionally biased region" description="Basic and acidic residues" evidence="10">
    <location>
        <begin position="584"/>
        <end position="597"/>
    </location>
</feature>
<comment type="pathway">
    <text evidence="1 9">Pyrimidine metabolism; CTP biosynthesis via de novo pathway; CTP from UDP: step 2/2.</text>
</comment>
<dbReference type="PANTHER" id="PTHR11550:SF0">
    <property type="entry name" value="CTP SYNTHASE-RELATED"/>
    <property type="match status" value="1"/>
</dbReference>
<dbReference type="Pfam" id="PF06418">
    <property type="entry name" value="CTP_synth_N"/>
    <property type="match status" value="1"/>
</dbReference>
<comment type="catalytic activity">
    <reaction evidence="8 9">
        <text>UTP + L-glutamine + ATP + H2O = CTP + L-glutamate + ADP + phosphate + 2 H(+)</text>
        <dbReference type="Rhea" id="RHEA:26426"/>
        <dbReference type="ChEBI" id="CHEBI:15377"/>
        <dbReference type="ChEBI" id="CHEBI:15378"/>
        <dbReference type="ChEBI" id="CHEBI:29985"/>
        <dbReference type="ChEBI" id="CHEBI:30616"/>
        <dbReference type="ChEBI" id="CHEBI:37563"/>
        <dbReference type="ChEBI" id="CHEBI:43474"/>
        <dbReference type="ChEBI" id="CHEBI:46398"/>
        <dbReference type="ChEBI" id="CHEBI:58359"/>
        <dbReference type="ChEBI" id="CHEBI:456216"/>
        <dbReference type="EC" id="6.3.4.2"/>
    </reaction>
</comment>
<evidence type="ECO:0000256" key="4">
    <source>
        <dbReference type="ARBA" id="ARBA00022741"/>
    </source>
</evidence>
<dbReference type="SUPFAM" id="SSF52317">
    <property type="entry name" value="Class I glutamine amidotransferase-like"/>
    <property type="match status" value="1"/>
</dbReference>
<feature type="domain" description="CTP synthase N-terminal" evidence="12">
    <location>
        <begin position="3"/>
        <end position="286"/>
    </location>
</feature>
<dbReference type="PROSITE" id="PS51273">
    <property type="entry name" value="GATASE_TYPE_1"/>
    <property type="match status" value="1"/>
</dbReference>
<dbReference type="GO" id="GO:0019856">
    <property type="term" value="P:pyrimidine nucleobase biosynthetic process"/>
    <property type="evidence" value="ECO:0007669"/>
    <property type="project" value="TreeGrafter"/>
</dbReference>
<dbReference type="SUPFAM" id="SSF52540">
    <property type="entry name" value="P-loop containing nucleoside triphosphate hydrolases"/>
    <property type="match status" value="1"/>
</dbReference>
<dbReference type="Gene3D" id="3.40.50.300">
    <property type="entry name" value="P-loop containing nucleotide triphosphate hydrolases"/>
    <property type="match status" value="1"/>
</dbReference>
<dbReference type="FunFam" id="3.40.50.880:FF:000005">
    <property type="entry name" value="CTP synthase"/>
    <property type="match status" value="1"/>
</dbReference>
<feature type="compositionally biased region" description="Basic and acidic residues" evidence="10">
    <location>
        <begin position="614"/>
        <end position="625"/>
    </location>
</feature>
<name>A0A8K0JKU4_9TREE</name>
<dbReference type="InterPro" id="IPR029062">
    <property type="entry name" value="Class_I_gatase-like"/>
</dbReference>
<dbReference type="InterPro" id="IPR017926">
    <property type="entry name" value="GATASE"/>
</dbReference>
<proteinExistence type="inferred from homology"/>
<dbReference type="Pfam" id="PF00117">
    <property type="entry name" value="GATase"/>
    <property type="match status" value="1"/>
</dbReference>
<evidence type="ECO:0000313" key="14">
    <source>
        <dbReference type="Proteomes" id="UP000812966"/>
    </source>
</evidence>
<dbReference type="GO" id="GO:0097268">
    <property type="term" value="C:cytoophidium"/>
    <property type="evidence" value="ECO:0007669"/>
    <property type="project" value="TreeGrafter"/>
</dbReference>
<dbReference type="FunFam" id="3.40.50.300:FF:000207">
    <property type="entry name" value="CTP synthase"/>
    <property type="match status" value="1"/>
</dbReference>
<evidence type="ECO:0000256" key="6">
    <source>
        <dbReference type="ARBA" id="ARBA00022962"/>
    </source>
</evidence>
<keyword evidence="3 9" id="KW-0436">Ligase</keyword>
<dbReference type="InterPro" id="IPR004468">
    <property type="entry name" value="CTP_synthase"/>
</dbReference>
<dbReference type="UniPathway" id="UPA00159">
    <property type="reaction ID" value="UER00277"/>
</dbReference>
<dbReference type="Gene3D" id="3.40.50.880">
    <property type="match status" value="1"/>
</dbReference>
<feature type="domain" description="Glutamine amidotransferase" evidence="11">
    <location>
        <begin position="331"/>
        <end position="568"/>
    </location>
</feature>
<organism evidence="13 14">
    <name type="scientific">Filobasidium floriforme</name>
    <dbReference type="NCBI Taxonomy" id="5210"/>
    <lineage>
        <taxon>Eukaryota</taxon>
        <taxon>Fungi</taxon>
        <taxon>Dikarya</taxon>
        <taxon>Basidiomycota</taxon>
        <taxon>Agaricomycotina</taxon>
        <taxon>Tremellomycetes</taxon>
        <taxon>Filobasidiales</taxon>
        <taxon>Filobasidiaceae</taxon>
        <taxon>Filobasidium</taxon>
    </lineage>
</organism>
<accession>A0A8K0JKU4</accession>
<dbReference type="InterPro" id="IPR017456">
    <property type="entry name" value="CTP_synthase_N"/>
</dbReference>
<keyword evidence="14" id="KW-1185">Reference proteome</keyword>
<evidence type="ECO:0000259" key="11">
    <source>
        <dbReference type="Pfam" id="PF00117"/>
    </source>
</evidence>
<dbReference type="AlphaFoldDB" id="A0A8K0JKU4"/>
<dbReference type="CDD" id="cd01746">
    <property type="entry name" value="GATase1_CTP_Synthase"/>
    <property type="match status" value="1"/>
</dbReference>
<dbReference type="GO" id="GO:0003883">
    <property type="term" value="F:CTP synthase activity"/>
    <property type="evidence" value="ECO:0007669"/>
    <property type="project" value="UniProtKB-UniRule"/>
</dbReference>
<protein>
    <recommendedName>
        <fullName evidence="9">CTP synthase</fullName>
        <ecNumber evidence="9">6.3.4.2</ecNumber>
    </recommendedName>
    <alternativeName>
        <fullName evidence="9">UTP--ammonia ligase</fullName>
    </alternativeName>
</protein>
<dbReference type="PANTHER" id="PTHR11550">
    <property type="entry name" value="CTP SYNTHASE"/>
    <property type="match status" value="1"/>
</dbReference>
<evidence type="ECO:0000256" key="7">
    <source>
        <dbReference type="ARBA" id="ARBA00022975"/>
    </source>
</evidence>